<dbReference type="PROSITE" id="PS50240">
    <property type="entry name" value="TRYPSIN_DOM"/>
    <property type="match status" value="1"/>
</dbReference>
<evidence type="ECO:0000256" key="4">
    <source>
        <dbReference type="ARBA" id="ARBA00022801"/>
    </source>
</evidence>
<evidence type="ECO:0000256" key="5">
    <source>
        <dbReference type="ARBA" id="ARBA00022825"/>
    </source>
</evidence>
<dbReference type="PROSITE" id="PS00134">
    <property type="entry name" value="TRYPSIN_HIS"/>
    <property type="match status" value="1"/>
</dbReference>
<keyword evidence="5 6" id="KW-0720">Serine protease</keyword>
<dbReference type="Gene3D" id="2.40.10.10">
    <property type="entry name" value="Trypsin-like serine proteases"/>
    <property type="match status" value="2"/>
</dbReference>
<dbReference type="InterPro" id="IPR001254">
    <property type="entry name" value="Trypsin_dom"/>
</dbReference>
<evidence type="ECO:0000313" key="9">
    <source>
        <dbReference type="Proteomes" id="UP000220841"/>
    </source>
</evidence>
<dbReference type="InterPro" id="IPR008256">
    <property type="entry name" value="Peptidase_S1B"/>
</dbReference>
<dbReference type="PRINTS" id="PR00839">
    <property type="entry name" value="V8PROTEASE"/>
</dbReference>
<reference evidence="8 9" key="1">
    <citation type="submission" date="2017-09" db="EMBL/GenBank/DDBJ databases">
        <title>Large-scale bioinformatics analysis of Bacillus genomes uncovers conserved roles of natural products in bacterial physiology.</title>
        <authorList>
            <consortium name="Agbiome Team Llc"/>
            <person name="Bleich R.M."/>
            <person name="Grubbs K.J."/>
            <person name="Santa Maria K.C."/>
            <person name="Allen S.E."/>
            <person name="Farag S."/>
            <person name="Shank E.A."/>
            <person name="Bowers A."/>
        </authorList>
    </citation>
    <scope>NUCLEOTIDE SEQUENCE [LARGE SCALE GENOMIC DNA]</scope>
    <source>
        <strain evidence="8 9">AFS021349</strain>
    </source>
</reference>
<keyword evidence="4 6" id="KW-0378">Hydrolase</keyword>
<evidence type="ECO:0000256" key="1">
    <source>
        <dbReference type="ARBA" id="ARBA00008764"/>
    </source>
</evidence>
<proteinExistence type="inferred from homology"/>
<sequence length="346" mass="38845">MFLKKSVIMMISLISSLLLTSTQIYAQKLSGGKTHIHGEEELKKIKENPEGFFTSDGKIYTDDEVKAMKSNMPVKEEIVESFNNRKPRSIIGEDTRKRIKDTTQSPYQSIVFLQSRRMVNDTGLDITTPACSGAIIDDSTVLTAAHCAYSITTKSFDFKITAHPGYDEGKEPYSHSPEATQVIIPNKALQFREFNPLKPTDPVSKYMSYGQDYAIIKFPKGTFKDHKFFKLSSKISEGDPITITGYPSDKSRTSNNKKFYEKFSMWESRGPVEEIKDIDNGKYRYISHKLDTYSGTSGAPTYHSLDGKDFYIYGVLSGGGGNTNLSIGLTDHVISNINVMKELNSY</sequence>
<evidence type="ECO:0000256" key="2">
    <source>
        <dbReference type="ARBA" id="ARBA00022670"/>
    </source>
</evidence>
<protein>
    <recommendedName>
        <fullName evidence="6">Serine protease</fullName>
        <ecNumber evidence="6">3.4.21.-</ecNumber>
    </recommendedName>
</protein>
<organism evidence="8 9">
    <name type="scientific">Bacillus toyonensis</name>
    <dbReference type="NCBI Taxonomy" id="155322"/>
    <lineage>
        <taxon>Bacteria</taxon>
        <taxon>Bacillati</taxon>
        <taxon>Bacillota</taxon>
        <taxon>Bacilli</taxon>
        <taxon>Bacillales</taxon>
        <taxon>Bacillaceae</taxon>
        <taxon>Bacillus</taxon>
        <taxon>Bacillus cereus group</taxon>
    </lineage>
</organism>
<dbReference type="GO" id="GO:0004252">
    <property type="term" value="F:serine-type endopeptidase activity"/>
    <property type="evidence" value="ECO:0007669"/>
    <property type="project" value="InterPro"/>
</dbReference>
<evidence type="ECO:0000256" key="6">
    <source>
        <dbReference type="RuleBase" id="RU004296"/>
    </source>
</evidence>
<dbReference type="PANTHER" id="PTHR15462">
    <property type="entry name" value="SERINE PROTEASE"/>
    <property type="match status" value="1"/>
</dbReference>
<dbReference type="InterPro" id="IPR043504">
    <property type="entry name" value="Peptidase_S1_PA_chymotrypsin"/>
</dbReference>
<name>A0A2A8GZX4_9BACI</name>
<dbReference type="PANTHER" id="PTHR15462:SF8">
    <property type="entry name" value="SERINE PROTEASE"/>
    <property type="match status" value="1"/>
</dbReference>
<feature type="signal peptide" evidence="6">
    <location>
        <begin position="1"/>
        <end position="26"/>
    </location>
</feature>
<feature type="chain" id="PRO_5011816449" description="Serine protease" evidence="6">
    <location>
        <begin position="27"/>
        <end position="346"/>
    </location>
</feature>
<comment type="caution">
    <text evidence="8">The sequence shown here is derived from an EMBL/GenBank/DDBJ whole genome shotgun (WGS) entry which is preliminary data.</text>
</comment>
<dbReference type="RefSeq" id="WP_098228386.1">
    <property type="nucleotide sequence ID" value="NZ_NUBY01000370.1"/>
</dbReference>
<dbReference type="InterPro" id="IPR009003">
    <property type="entry name" value="Peptidase_S1_PA"/>
</dbReference>
<dbReference type="EC" id="3.4.21.-" evidence="6"/>
<evidence type="ECO:0000313" key="8">
    <source>
        <dbReference type="EMBL" id="PEP85312.1"/>
    </source>
</evidence>
<dbReference type="EMBL" id="NUBY01000370">
    <property type="protein sequence ID" value="PEP85312.1"/>
    <property type="molecule type" value="Genomic_DNA"/>
</dbReference>
<keyword evidence="3 6" id="KW-0732">Signal</keyword>
<dbReference type="GO" id="GO:0006508">
    <property type="term" value="P:proteolysis"/>
    <property type="evidence" value="ECO:0007669"/>
    <property type="project" value="UniProtKB-KW"/>
</dbReference>
<keyword evidence="2 6" id="KW-0645">Protease</keyword>
<dbReference type="Proteomes" id="UP000220841">
    <property type="component" value="Unassembled WGS sequence"/>
</dbReference>
<accession>A0A2A8GZX4</accession>
<evidence type="ECO:0000259" key="7">
    <source>
        <dbReference type="PROSITE" id="PS50240"/>
    </source>
</evidence>
<evidence type="ECO:0000256" key="3">
    <source>
        <dbReference type="ARBA" id="ARBA00022729"/>
    </source>
</evidence>
<comment type="similarity">
    <text evidence="1 6">Belongs to the peptidase S1B family.</text>
</comment>
<feature type="domain" description="Peptidase S1" evidence="7">
    <location>
        <begin position="90"/>
        <end position="338"/>
    </location>
</feature>
<gene>
    <name evidence="8" type="ORF">CN585_30520</name>
</gene>
<dbReference type="SUPFAM" id="SSF50494">
    <property type="entry name" value="Trypsin-like serine proteases"/>
    <property type="match status" value="1"/>
</dbReference>
<dbReference type="InterPro" id="IPR050966">
    <property type="entry name" value="Glutamyl_endopeptidase"/>
</dbReference>
<dbReference type="AlphaFoldDB" id="A0A2A8GZX4"/>
<dbReference type="Pfam" id="PF00089">
    <property type="entry name" value="Trypsin"/>
    <property type="match status" value="1"/>
</dbReference>
<dbReference type="InterPro" id="IPR018114">
    <property type="entry name" value="TRYPSIN_HIS"/>
</dbReference>